<keyword evidence="1" id="KW-0812">Transmembrane</keyword>
<dbReference type="AlphaFoldDB" id="A0A0G1YGQ1"/>
<evidence type="ECO:0000256" key="1">
    <source>
        <dbReference type="SAM" id="Phobius"/>
    </source>
</evidence>
<keyword evidence="1" id="KW-1133">Transmembrane helix</keyword>
<dbReference type="EMBL" id="LCPV01000056">
    <property type="protein sequence ID" value="KKW05574.1"/>
    <property type="molecule type" value="Genomic_DNA"/>
</dbReference>
<comment type="caution">
    <text evidence="2">The sequence shown here is derived from an EMBL/GenBank/DDBJ whole genome shotgun (WGS) entry which is preliminary data.</text>
</comment>
<name>A0A0G1YGQ1_9BACT</name>
<organism evidence="2 3">
    <name type="scientific">Candidatus Kaiserbacteria bacterium GW2011_GWC2_49_12</name>
    <dbReference type="NCBI Taxonomy" id="1618675"/>
    <lineage>
        <taxon>Bacteria</taxon>
        <taxon>Candidatus Kaiseribacteriota</taxon>
    </lineage>
</organism>
<proteinExistence type="predicted"/>
<feature type="transmembrane region" description="Helical" evidence="1">
    <location>
        <begin position="20"/>
        <end position="48"/>
    </location>
</feature>
<reference evidence="2 3" key="1">
    <citation type="journal article" date="2015" name="Nature">
        <title>rRNA introns, odd ribosomes, and small enigmatic genomes across a large radiation of phyla.</title>
        <authorList>
            <person name="Brown C.T."/>
            <person name="Hug L.A."/>
            <person name="Thomas B.C."/>
            <person name="Sharon I."/>
            <person name="Castelle C.J."/>
            <person name="Singh A."/>
            <person name="Wilkins M.J."/>
            <person name="Williams K.H."/>
            <person name="Banfield J.F."/>
        </authorList>
    </citation>
    <scope>NUCLEOTIDE SEQUENCE [LARGE SCALE GENOMIC DNA]</scope>
</reference>
<sequence length="106" mass="11831">MYKPLGVNFTEFWNVDFYSGVGFIPTSFVTVGLLGVVAWGAVILALLMSVLSLMATCRGGSVFNGVPRTVRSWPRALRAHVHVLWVPRCRGTFDWFRERTRLGALA</sequence>
<protein>
    <submittedName>
        <fullName evidence="2">Uncharacterized protein</fullName>
    </submittedName>
</protein>
<dbReference type="Proteomes" id="UP000034589">
    <property type="component" value="Unassembled WGS sequence"/>
</dbReference>
<accession>A0A0G1YGQ1</accession>
<evidence type="ECO:0000313" key="3">
    <source>
        <dbReference type="Proteomes" id="UP000034589"/>
    </source>
</evidence>
<gene>
    <name evidence="2" type="ORF">UY39_C0056G0002</name>
</gene>
<keyword evidence="1" id="KW-0472">Membrane</keyword>
<evidence type="ECO:0000313" key="2">
    <source>
        <dbReference type="EMBL" id="KKW05574.1"/>
    </source>
</evidence>